<dbReference type="SUPFAM" id="SSF51445">
    <property type="entry name" value="(Trans)glycosidases"/>
    <property type="match status" value="1"/>
</dbReference>
<dbReference type="InterPro" id="IPR015882">
    <property type="entry name" value="HEX_bac_N"/>
</dbReference>
<evidence type="ECO:0000313" key="9">
    <source>
        <dbReference type="EMBL" id="OAA73076.1"/>
    </source>
</evidence>
<keyword evidence="5" id="KW-0326">Glycosidase</keyword>
<comment type="catalytic activity">
    <reaction evidence="1">
        <text>Hydrolysis of terminal non-reducing N-acetyl-D-hexosamine residues in N-acetyl-beta-D-hexosaminides.</text>
        <dbReference type="EC" id="3.2.1.52"/>
    </reaction>
</comment>
<evidence type="ECO:0000313" key="10">
    <source>
        <dbReference type="Proteomes" id="UP000076881"/>
    </source>
</evidence>
<feature type="domain" description="Beta-hexosaminidase bacterial type N-terminal" evidence="8">
    <location>
        <begin position="84"/>
        <end position="168"/>
    </location>
</feature>
<dbReference type="InterPro" id="IPR015883">
    <property type="entry name" value="Glyco_hydro_20_cat"/>
</dbReference>
<comment type="caution">
    <text evidence="9">The sequence shown here is derived from an EMBL/GenBank/DDBJ whole genome shotgun (WGS) entry which is preliminary data.</text>
</comment>
<evidence type="ECO:0000259" key="8">
    <source>
        <dbReference type="Pfam" id="PF02838"/>
    </source>
</evidence>
<dbReference type="GO" id="GO:0004563">
    <property type="term" value="F:beta-N-acetylhexosaminidase activity"/>
    <property type="evidence" value="ECO:0007669"/>
    <property type="project" value="UniProtKB-EC"/>
</dbReference>
<accession>A0A168DW24</accession>
<evidence type="ECO:0000256" key="2">
    <source>
        <dbReference type="ARBA" id="ARBA00006285"/>
    </source>
</evidence>
<dbReference type="OrthoDB" id="428480at2759"/>
<evidence type="ECO:0000259" key="7">
    <source>
        <dbReference type="Pfam" id="PF00728"/>
    </source>
</evidence>
<dbReference type="AlphaFoldDB" id="A0A168DW24"/>
<comment type="similarity">
    <text evidence="2">Belongs to the glycosyl hydrolase 20 family.</text>
</comment>
<sequence length="732" mass="80573">MKLLRNDSSTAQRLITMVRNGLLQVVLSALACQGTTAALVGIPTVDYTTTACKRFDLQQLSGIVVDARYADARDTRGSTLVPPTLADFARTFAADLASSLGIQTSVSTASAPLEQGIHLTLDPNGNFTDAAGRITPEGYSLTTNSSGIFIAGASPLGAWWATRTVLQQAAIRAVSKNVTGIPYGHGRDAPGWGMRGMMLDAGRHWYPKEFLIEMCSYMSYFKQNTLHLHLSDNLVTQDYYSYEQSMSLEANFRLYSENAELNGLSSPRDVAYTRDDFEEIQQKCAARGVTIMPEIEAPGHALRIVQWKPELGFHSDPSLLNISHPSTIPTMKAIWAEFLPWFHTKLVSIGADEYHGPVADYNHFVNTMHDFISSSSNKTMSIWGTFPPKYDGSYDNIHQDVAIQHWEFFEDKPLTDYIRNNYSVINSDDTYYVVNKYSESYPSSLPLDKTFSADPSVPGGGPWYPNVFSAKDAAQNPSRNEPRVLGSIVPLWNDFGQNATVVSEAYYAWREGLPAVADKQWGGKLTRAQFDTVLPQVHPYAPGQNLDRAIPSKGSTIFQYSFESIPSHVVKDLSGNAHDAHTTCMTDRTALQIRPGCAVTLPFASKGRDYTLSISIKLDSNMRFQNATILTGTDSALLVAPTLTLLASNNYYPLNLTLPINQWVDVTIRGKGAQTFGSILPQDGFLEEEEFQTVMGIAGKELRWAPIAVEAPLGTVAGFNGMLRNLTLTNSA</sequence>
<reference evidence="9 10" key="1">
    <citation type="journal article" date="2016" name="Genome Biol. Evol.">
        <title>Divergent and convergent evolution of fungal pathogenicity.</title>
        <authorList>
            <person name="Shang Y."/>
            <person name="Xiao G."/>
            <person name="Zheng P."/>
            <person name="Cen K."/>
            <person name="Zhan S."/>
            <person name="Wang C."/>
        </authorList>
    </citation>
    <scope>NUCLEOTIDE SEQUENCE [LARGE SCALE GENOMIC DNA]</scope>
    <source>
        <strain evidence="9 10">RCEF 1005</strain>
    </source>
</reference>
<dbReference type="InterPro" id="IPR052764">
    <property type="entry name" value="GH20_Enzymes"/>
</dbReference>
<keyword evidence="4 9" id="KW-0378">Hydrolase</keyword>
<dbReference type="Pfam" id="PF00728">
    <property type="entry name" value="Glyco_hydro_20"/>
    <property type="match status" value="1"/>
</dbReference>
<organism evidence="9 10">
    <name type="scientific">Akanthomyces lecanii RCEF 1005</name>
    <dbReference type="NCBI Taxonomy" id="1081108"/>
    <lineage>
        <taxon>Eukaryota</taxon>
        <taxon>Fungi</taxon>
        <taxon>Dikarya</taxon>
        <taxon>Ascomycota</taxon>
        <taxon>Pezizomycotina</taxon>
        <taxon>Sordariomycetes</taxon>
        <taxon>Hypocreomycetidae</taxon>
        <taxon>Hypocreales</taxon>
        <taxon>Cordycipitaceae</taxon>
        <taxon>Akanthomyces</taxon>
        <taxon>Cordyceps confragosa</taxon>
    </lineage>
</organism>
<evidence type="ECO:0000256" key="5">
    <source>
        <dbReference type="ARBA" id="ARBA00023295"/>
    </source>
</evidence>
<dbReference type="InterPro" id="IPR029018">
    <property type="entry name" value="Hex-like_dom2"/>
</dbReference>
<dbReference type="Gene3D" id="3.20.20.80">
    <property type="entry name" value="Glycosidases"/>
    <property type="match status" value="1"/>
</dbReference>
<name>A0A168DW24_CORDF</name>
<dbReference type="PROSITE" id="PS51257">
    <property type="entry name" value="PROKAR_LIPOPROTEIN"/>
    <property type="match status" value="1"/>
</dbReference>
<dbReference type="GO" id="GO:0005975">
    <property type="term" value="P:carbohydrate metabolic process"/>
    <property type="evidence" value="ECO:0007669"/>
    <property type="project" value="InterPro"/>
</dbReference>
<dbReference type="InterPro" id="IPR025705">
    <property type="entry name" value="Beta_hexosaminidase_sua/sub"/>
</dbReference>
<proteinExistence type="inferred from homology"/>
<keyword evidence="10" id="KW-1185">Reference proteome</keyword>
<dbReference type="Pfam" id="PF02838">
    <property type="entry name" value="Glyco_hydro_20b"/>
    <property type="match status" value="1"/>
</dbReference>
<evidence type="ECO:0000256" key="1">
    <source>
        <dbReference type="ARBA" id="ARBA00001231"/>
    </source>
</evidence>
<evidence type="ECO:0000256" key="4">
    <source>
        <dbReference type="ARBA" id="ARBA00022801"/>
    </source>
</evidence>
<gene>
    <name evidence="9" type="ORF">LEL_08860</name>
</gene>
<evidence type="ECO:0000256" key="6">
    <source>
        <dbReference type="PIRSR" id="PIRSR625705-1"/>
    </source>
</evidence>
<dbReference type="EMBL" id="AZHF01000007">
    <property type="protein sequence ID" value="OAA73076.1"/>
    <property type="molecule type" value="Genomic_DNA"/>
</dbReference>
<dbReference type="PANTHER" id="PTHR43678">
    <property type="entry name" value="PUTATIVE (AFU_ORTHOLOGUE AFUA_2G00640)-RELATED"/>
    <property type="match status" value="1"/>
</dbReference>
<evidence type="ECO:0000256" key="3">
    <source>
        <dbReference type="ARBA" id="ARBA00012663"/>
    </source>
</evidence>
<dbReference type="STRING" id="1081108.A0A168DW24"/>
<protein>
    <recommendedName>
        <fullName evidence="3">beta-N-acetylhexosaminidase</fullName>
        <ecNumber evidence="3">3.2.1.52</ecNumber>
    </recommendedName>
</protein>
<dbReference type="EC" id="3.2.1.52" evidence="3"/>
<feature type="active site" description="Proton donor" evidence="6">
    <location>
        <position position="353"/>
    </location>
</feature>
<dbReference type="PANTHER" id="PTHR43678:SF1">
    <property type="entry name" value="BETA-N-ACETYLHEXOSAMINIDASE"/>
    <property type="match status" value="1"/>
</dbReference>
<dbReference type="Gene3D" id="3.30.379.10">
    <property type="entry name" value="Chitobiase/beta-hexosaminidase domain 2-like"/>
    <property type="match status" value="1"/>
</dbReference>
<dbReference type="InterPro" id="IPR017853">
    <property type="entry name" value="GH"/>
</dbReference>
<dbReference type="PRINTS" id="PR00738">
    <property type="entry name" value="GLHYDRLASE20"/>
</dbReference>
<dbReference type="Proteomes" id="UP000076881">
    <property type="component" value="Unassembled WGS sequence"/>
</dbReference>
<dbReference type="CDD" id="cd06564">
    <property type="entry name" value="GH20_DspB_LnbB-like"/>
    <property type="match status" value="1"/>
</dbReference>
<feature type="domain" description="Glycoside hydrolase family 20 catalytic" evidence="7">
    <location>
        <begin position="194"/>
        <end position="354"/>
    </location>
</feature>
<dbReference type="SUPFAM" id="SSF55545">
    <property type="entry name" value="beta-N-acetylhexosaminidase-like domain"/>
    <property type="match status" value="1"/>
</dbReference>